<proteinExistence type="predicted"/>
<evidence type="ECO:0000313" key="2">
    <source>
        <dbReference type="Proteomes" id="UP000542210"/>
    </source>
</evidence>
<evidence type="ECO:0000313" key="1">
    <source>
        <dbReference type="EMBL" id="MBB4702894.1"/>
    </source>
</evidence>
<name>A0A7W7GBW5_9ACTN</name>
<dbReference type="Proteomes" id="UP000542210">
    <property type="component" value="Unassembled WGS sequence"/>
</dbReference>
<protein>
    <submittedName>
        <fullName evidence="1">Uncharacterized protein</fullName>
    </submittedName>
</protein>
<reference evidence="1 2" key="1">
    <citation type="submission" date="2020-08" db="EMBL/GenBank/DDBJ databases">
        <title>Sequencing the genomes of 1000 actinobacteria strains.</title>
        <authorList>
            <person name="Klenk H.-P."/>
        </authorList>
    </citation>
    <scope>NUCLEOTIDE SEQUENCE [LARGE SCALE GENOMIC DNA]</scope>
    <source>
        <strain evidence="1 2">DSM 45784</strain>
    </source>
</reference>
<sequence length="230" mass="25910">MTHAQIQEVGNSLISDEHTELLMQVAAHVGRKLAYQYPTENAEDIASEVTTQAIAEWKHNAAQLAKAANYGRSEYEVLFFLLSRRANEYCGKRHYAYMLENPQAAVYTPREVRALLKEFYFNPDAWETPSKDTEHGVAVDAKSLWVNLADLKSALERVSDRVHETILAAFGPEDLNLPEPDKRRVSDAVGAVTRELNRHLNPQLTSHEGPGRRKAMPTETAVYITHKQGV</sequence>
<dbReference type="AlphaFoldDB" id="A0A7W7GBW5"/>
<organism evidence="1 2">
    <name type="scientific">Sphaerisporangium siamense</name>
    <dbReference type="NCBI Taxonomy" id="795645"/>
    <lineage>
        <taxon>Bacteria</taxon>
        <taxon>Bacillati</taxon>
        <taxon>Actinomycetota</taxon>
        <taxon>Actinomycetes</taxon>
        <taxon>Streptosporangiales</taxon>
        <taxon>Streptosporangiaceae</taxon>
        <taxon>Sphaerisporangium</taxon>
    </lineage>
</organism>
<dbReference type="RefSeq" id="WP_184882967.1">
    <property type="nucleotide sequence ID" value="NZ_BOOV01000005.1"/>
</dbReference>
<keyword evidence="2" id="KW-1185">Reference proteome</keyword>
<comment type="caution">
    <text evidence="1">The sequence shown here is derived from an EMBL/GenBank/DDBJ whole genome shotgun (WGS) entry which is preliminary data.</text>
</comment>
<accession>A0A7W7GBW5</accession>
<gene>
    <name evidence="1" type="ORF">BJ982_004438</name>
</gene>
<dbReference type="EMBL" id="JACHND010000001">
    <property type="protein sequence ID" value="MBB4702894.1"/>
    <property type="molecule type" value="Genomic_DNA"/>
</dbReference>